<organism evidence="1 2">
    <name type="scientific">Dioscorea alata</name>
    <name type="common">Purple yam</name>
    <dbReference type="NCBI Taxonomy" id="55571"/>
    <lineage>
        <taxon>Eukaryota</taxon>
        <taxon>Viridiplantae</taxon>
        <taxon>Streptophyta</taxon>
        <taxon>Embryophyta</taxon>
        <taxon>Tracheophyta</taxon>
        <taxon>Spermatophyta</taxon>
        <taxon>Magnoliopsida</taxon>
        <taxon>Liliopsida</taxon>
        <taxon>Dioscoreales</taxon>
        <taxon>Dioscoreaceae</taxon>
        <taxon>Dioscorea</taxon>
    </lineage>
</organism>
<sequence length="391" mass="42937">MAAMLVNPSLSRLKLPSNPILIPISKPSLRFLPHRLFPPLRSSVFQDQFPTAGAGNDDKDDEPSSYGEVNKIIGSRTITTPIFNDDGSVSTSTSTEYLIEWKDGHEPSWLPSSSIASDVVAEYETPWWTAAKKADAAALSALLSDETTERDPDAEDADGRTALHFAAGIGSEECVRVLVAAGADLEKKERAAGGLTALHVAAGYGKAEAVRALMEAGVDVEVVDGQGRTALEVAREVLEGIPKGSLVAFGRRLGLEGVIRELEKEVYEFVEVEKVLERRGEGERREYLVEWRDGGEREWVKEKWIGEDLVRDFEEGLEYGVAEKVVGRREGEEGKVEYLVKWVDLEEATWEPVENVDAELVEEFEKINGNGVAAVAVVPEKKEEEEEVGVQ</sequence>
<comment type="caution">
    <text evidence="1">The sequence shown here is derived from an EMBL/GenBank/DDBJ whole genome shotgun (WGS) entry which is preliminary data.</text>
</comment>
<name>A0ACB7WPZ1_DIOAL</name>
<dbReference type="Proteomes" id="UP000827976">
    <property type="component" value="Chromosome 2"/>
</dbReference>
<evidence type="ECO:0000313" key="1">
    <source>
        <dbReference type="EMBL" id="KAH7690176.1"/>
    </source>
</evidence>
<gene>
    <name evidence="1" type="ORF">IHE45_02G028100</name>
</gene>
<keyword evidence="2" id="KW-1185">Reference proteome</keyword>
<accession>A0ACB7WPZ1</accession>
<protein>
    <submittedName>
        <fullName evidence="1">Signal recognition particle 43kDa protein</fullName>
    </submittedName>
</protein>
<evidence type="ECO:0000313" key="2">
    <source>
        <dbReference type="Proteomes" id="UP000827976"/>
    </source>
</evidence>
<proteinExistence type="predicted"/>
<dbReference type="EMBL" id="CM037012">
    <property type="protein sequence ID" value="KAH7690176.1"/>
    <property type="molecule type" value="Genomic_DNA"/>
</dbReference>
<reference evidence="2" key="1">
    <citation type="journal article" date="2022" name="Nat. Commun.">
        <title>Chromosome evolution and the genetic basis of agronomically important traits in greater yam.</title>
        <authorList>
            <person name="Bredeson J.V."/>
            <person name="Lyons J.B."/>
            <person name="Oniyinde I.O."/>
            <person name="Okereke N.R."/>
            <person name="Kolade O."/>
            <person name="Nnabue I."/>
            <person name="Nwadili C.O."/>
            <person name="Hribova E."/>
            <person name="Parker M."/>
            <person name="Nwogha J."/>
            <person name="Shu S."/>
            <person name="Carlson J."/>
            <person name="Kariba R."/>
            <person name="Muthemba S."/>
            <person name="Knop K."/>
            <person name="Barton G.J."/>
            <person name="Sherwood A.V."/>
            <person name="Lopez-Montes A."/>
            <person name="Asiedu R."/>
            <person name="Jamnadass R."/>
            <person name="Muchugi A."/>
            <person name="Goodstein D."/>
            <person name="Egesi C.N."/>
            <person name="Featherston J."/>
            <person name="Asfaw A."/>
            <person name="Simpson G.G."/>
            <person name="Dolezel J."/>
            <person name="Hendre P.S."/>
            <person name="Van Deynze A."/>
            <person name="Kumar P.L."/>
            <person name="Obidiegwu J.E."/>
            <person name="Bhattacharjee R."/>
            <person name="Rokhsar D.S."/>
        </authorList>
    </citation>
    <scope>NUCLEOTIDE SEQUENCE [LARGE SCALE GENOMIC DNA]</scope>
    <source>
        <strain evidence="2">cv. TDa95/00328</strain>
    </source>
</reference>